<accession>S0F3U8</accession>
<evidence type="ECO:0000313" key="8">
    <source>
        <dbReference type="Proteomes" id="UP000012073"/>
    </source>
</evidence>
<dbReference type="AlphaFoldDB" id="S0F3U8"/>
<evidence type="ECO:0000313" key="7">
    <source>
        <dbReference type="EMBL" id="CDF77458.1"/>
    </source>
</evidence>
<proteinExistence type="inferred from homology"/>
<protein>
    <recommendedName>
        <fullName evidence="5">Electron transfer flavoprotein subunit beta</fullName>
        <shortName evidence="5">Beta-ETF</shortName>
    </recommendedName>
</protein>
<evidence type="ECO:0000256" key="5">
    <source>
        <dbReference type="PIRNR" id="PIRNR000090"/>
    </source>
</evidence>
<dbReference type="PANTHER" id="PTHR21294">
    <property type="entry name" value="ELECTRON TRANSFER FLAVOPROTEIN BETA-SUBUNIT"/>
    <property type="match status" value="1"/>
</dbReference>
<dbReference type="InterPro" id="IPR000049">
    <property type="entry name" value="ET-Flavoprotein_bsu_CS"/>
</dbReference>
<dbReference type="KEGG" id="ccp:CHC_T00008709001"/>
<evidence type="ECO:0000256" key="4">
    <source>
        <dbReference type="ARBA" id="ARBA00022982"/>
    </source>
</evidence>
<dbReference type="InterPro" id="IPR012255">
    <property type="entry name" value="ETF_b"/>
</dbReference>
<organism evidence="7 8">
    <name type="scientific">Chondrus crispus</name>
    <name type="common">Carrageen Irish moss</name>
    <name type="synonym">Polymorpha crispa</name>
    <dbReference type="NCBI Taxonomy" id="2769"/>
    <lineage>
        <taxon>Eukaryota</taxon>
        <taxon>Rhodophyta</taxon>
        <taxon>Florideophyceae</taxon>
        <taxon>Rhodymeniophycidae</taxon>
        <taxon>Gigartinales</taxon>
        <taxon>Gigartinaceae</taxon>
        <taxon>Chondrus</taxon>
    </lineage>
</organism>
<evidence type="ECO:0000256" key="2">
    <source>
        <dbReference type="ARBA" id="ARBA00007557"/>
    </source>
</evidence>
<comment type="similarity">
    <text evidence="2 5">Belongs to the ETF beta-subunit/FixA family.</text>
</comment>
<comment type="function">
    <text evidence="5">The electron transfer flavoprotein serves as a specific electron acceptor for several dehydrogenases, including five acyl-CoA dehydrogenases, glutaryl-CoA and sarcosine dehydrogenase. It transfers the electrons to the main mitochondrial respiratory chain via ETF-ubiquinone oxidoreductase (ETF dehydrogenase).</text>
</comment>
<dbReference type="STRING" id="2769.S0F3U8"/>
<dbReference type="SMART" id="SM00893">
    <property type="entry name" value="ETF"/>
    <property type="match status" value="1"/>
</dbReference>
<dbReference type="PANTHER" id="PTHR21294:SF8">
    <property type="entry name" value="ELECTRON TRANSFER FLAVOPROTEIN SUBUNIT BETA"/>
    <property type="match status" value="1"/>
</dbReference>
<keyword evidence="4 5" id="KW-0249">Electron transport</keyword>
<dbReference type="GO" id="GO:0009055">
    <property type="term" value="F:electron transfer activity"/>
    <property type="evidence" value="ECO:0007669"/>
    <property type="project" value="InterPro"/>
</dbReference>
<dbReference type="GeneID" id="17320033"/>
<dbReference type="EMBL" id="HG001523">
    <property type="protein sequence ID" value="CDF77458.1"/>
    <property type="molecule type" value="Genomic_DNA"/>
</dbReference>
<dbReference type="InterPro" id="IPR014730">
    <property type="entry name" value="ETF_a/b_N"/>
</dbReference>
<dbReference type="GO" id="GO:0046395">
    <property type="term" value="P:carboxylic acid catabolic process"/>
    <property type="evidence" value="ECO:0007669"/>
    <property type="project" value="UniProtKB-ARBA"/>
</dbReference>
<dbReference type="OrthoDB" id="276685at2759"/>
<gene>
    <name evidence="7" type="ORF">CHC_T00008709001</name>
</gene>
<dbReference type="Proteomes" id="UP000012073">
    <property type="component" value="Unassembled WGS sequence"/>
</dbReference>
<keyword evidence="5" id="KW-0496">Mitochondrion</keyword>
<dbReference type="FunFam" id="3.40.50.620:FF:000011">
    <property type="entry name" value="Electron transfer flavoprotein subunit beta"/>
    <property type="match status" value="1"/>
</dbReference>
<dbReference type="OMA" id="EINQPRI"/>
<dbReference type="Gramene" id="CDF77458">
    <property type="protein sequence ID" value="CDF77458"/>
    <property type="gene ID" value="CHC_T00008709001"/>
</dbReference>
<dbReference type="PROSITE" id="PS01065">
    <property type="entry name" value="ETF_BETA"/>
    <property type="match status" value="1"/>
</dbReference>
<evidence type="ECO:0000256" key="1">
    <source>
        <dbReference type="ARBA" id="ARBA00004305"/>
    </source>
</evidence>
<evidence type="ECO:0000259" key="6">
    <source>
        <dbReference type="SMART" id="SM00893"/>
    </source>
</evidence>
<dbReference type="GO" id="GO:0005759">
    <property type="term" value="C:mitochondrial matrix"/>
    <property type="evidence" value="ECO:0007669"/>
    <property type="project" value="UniProtKB-SubCell"/>
</dbReference>
<sequence length="257" mass="27710">MSSRKILVGVKRVVDYAVKVRVKKDGSGVDLNNVKMSMNPFCEIAVEEALRLREAKHAGEVIAVTIGPKKAAETVRVALGMGADRGLHIAVPNGDAELQPLAVASILKTIVEKEKPDVVILGKQSIDGDNNQTGQMLAGMLGWPQGTFASQVEVDPAENSLNVTREVDGGLETVALGLPAVVTCDLRLNEPRFATLPNMMKAKKKKIETTDVSSLDIDVAPRIEILHVSEPPKRAQGVFVNDVDELVDKLHREANVL</sequence>
<dbReference type="PhylomeDB" id="S0F3U8"/>
<dbReference type="InterPro" id="IPR033948">
    <property type="entry name" value="ETF_beta_N"/>
</dbReference>
<dbReference type="PIRSF" id="PIRSF000090">
    <property type="entry name" value="Beta-ETF"/>
    <property type="match status" value="1"/>
</dbReference>
<dbReference type="SUPFAM" id="SSF52402">
    <property type="entry name" value="Adenine nucleotide alpha hydrolases-like"/>
    <property type="match status" value="1"/>
</dbReference>
<dbReference type="Pfam" id="PF01012">
    <property type="entry name" value="ETF"/>
    <property type="match status" value="1"/>
</dbReference>
<name>S0F3U8_CHOCR</name>
<keyword evidence="3 5" id="KW-0813">Transport</keyword>
<evidence type="ECO:0000256" key="3">
    <source>
        <dbReference type="ARBA" id="ARBA00022448"/>
    </source>
</evidence>
<dbReference type="Gene3D" id="3.40.50.620">
    <property type="entry name" value="HUPs"/>
    <property type="match status" value="1"/>
</dbReference>
<reference evidence="8" key="1">
    <citation type="journal article" date="2013" name="Proc. Natl. Acad. Sci. U.S.A.">
        <title>Genome structure and metabolic features in the red seaweed Chondrus crispus shed light on evolution of the Archaeplastida.</title>
        <authorList>
            <person name="Collen J."/>
            <person name="Porcel B."/>
            <person name="Carre W."/>
            <person name="Ball S.G."/>
            <person name="Chaparro C."/>
            <person name="Tonon T."/>
            <person name="Barbeyron T."/>
            <person name="Michel G."/>
            <person name="Noel B."/>
            <person name="Valentin K."/>
            <person name="Elias M."/>
            <person name="Artiguenave F."/>
            <person name="Arun A."/>
            <person name="Aury J.M."/>
            <person name="Barbosa-Neto J.F."/>
            <person name="Bothwell J.H."/>
            <person name="Bouget F.Y."/>
            <person name="Brillet L."/>
            <person name="Cabello-Hurtado F."/>
            <person name="Capella-Gutierrez S."/>
            <person name="Charrier B."/>
            <person name="Cladiere L."/>
            <person name="Cock J.M."/>
            <person name="Coelho S.M."/>
            <person name="Colleoni C."/>
            <person name="Czjzek M."/>
            <person name="Da Silva C."/>
            <person name="Delage L."/>
            <person name="Denoeud F."/>
            <person name="Deschamps P."/>
            <person name="Dittami S.M."/>
            <person name="Gabaldon T."/>
            <person name="Gachon C.M."/>
            <person name="Groisillier A."/>
            <person name="Herve C."/>
            <person name="Jabbari K."/>
            <person name="Katinka M."/>
            <person name="Kloareg B."/>
            <person name="Kowalczyk N."/>
            <person name="Labadie K."/>
            <person name="Leblanc C."/>
            <person name="Lopez P.J."/>
            <person name="McLachlan D.H."/>
            <person name="Meslet-Cladiere L."/>
            <person name="Moustafa A."/>
            <person name="Nehr Z."/>
            <person name="Nyvall Collen P."/>
            <person name="Panaud O."/>
            <person name="Partensky F."/>
            <person name="Poulain J."/>
            <person name="Rensing S.A."/>
            <person name="Rousvoal S."/>
            <person name="Samson G."/>
            <person name="Symeonidi A."/>
            <person name="Weissenbach J."/>
            <person name="Zambounis A."/>
            <person name="Wincker P."/>
            <person name="Boyen C."/>
        </authorList>
    </citation>
    <scope>NUCLEOTIDE SEQUENCE [LARGE SCALE GENOMIC DNA]</scope>
    <source>
        <strain evidence="8">cv. Stackhouse</strain>
    </source>
</reference>
<comment type="subcellular location">
    <subcellularLocation>
        <location evidence="1 5">Mitochondrion matrix</location>
    </subcellularLocation>
</comment>
<keyword evidence="8" id="KW-1185">Reference proteome</keyword>
<dbReference type="InterPro" id="IPR014729">
    <property type="entry name" value="Rossmann-like_a/b/a_fold"/>
</dbReference>
<dbReference type="RefSeq" id="XP_005712332.1">
    <property type="nucleotide sequence ID" value="XM_005712275.1"/>
</dbReference>
<feature type="domain" description="Electron transfer flavoprotein alpha/beta-subunit N-terminal" evidence="6">
    <location>
        <begin position="26"/>
        <end position="219"/>
    </location>
</feature>
<comment type="subunit">
    <text evidence="5">Heterodimer of an alpha and a beta subunit.</text>
</comment>
<dbReference type="CDD" id="cd01714">
    <property type="entry name" value="ETF_beta"/>
    <property type="match status" value="1"/>
</dbReference>